<keyword evidence="2" id="KW-1185">Reference proteome</keyword>
<evidence type="ECO:0000313" key="2">
    <source>
        <dbReference type="Proteomes" id="UP000828390"/>
    </source>
</evidence>
<dbReference type="AlphaFoldDB" id="A0A9D4DZB9"/>
<reference evidence="1" key="2">
    <citation type="submission" date="2020-11" db="EMBL/GenBank/DDBJ databases">
        <authorList>
            <person name="McCartney M.A."/>
            <person name="Auch B."/>
            <person name="Kono T."/>
            <person name="Mallez S."/>
            <person name="Becker A."/>
            <person name="Gohl D.M."/>
            <person name="Silverstein K.A.T."/>
            <person name="Koren S."/>
            <person name="Bechman K.B."/>
            <person name="Herman A."/>
            <person name="Abrahante J.E."/>
            <person name="Garbe J."/>
        </authorList>
    </citation>
    <scope>NUCLEOTIDE SEQUENCE</scope>
    <source>
        <strain evidence="1">Duluth1</strain>
        <tissue evidence="1">Whole animal</tissue>
    </source>
</reference>
<organism evidence="1 2">
    <name type="scientific">Dreissena polymorpha</name>
    <name type="common">Zebra mussel</name>
    <name type="synonym">Mytilus polymorpha</name>
    <dbReference type="NCBI Taxonomy" id="45954"/>
    <lineage>
        <taxon>Eukaryota</taxon>
        <taxon>Metazoa</taxon>
        <taxon>Spiralia</taxon>
        <taxon>Lophotrochozoa</taxon>
        <taxon>Mollusca</taxon>
        <taxon>Bivalvia</taxon>
        <taxon>Autobranchia</taxon>
        <taxon>Heteroconchia</taxon>
        <taxon>Euheterodonta</taxon>
        <taxon>Imparidentia</taxon>
        <taxon>Neoheterodontei</taxon>
        <taxon>Myida</taxon>
        <taxon>Dreissenoidea</taxon>
        <taxon>Dreissenidae</taxon>
        <taxon>Dreissena</taxon>
    </lineage>
</organism>
<protein>
    <submittedName>
        <fullName evidence="1">Uncharacterized protein</fullName>
    </submittedName>
</protein>
<evidence type="ECO:0000313" key="1">
    <source>
        <dbReference type="EMBL" id="KAH3770371.1"/>
    </source>
</evidence>
<reference evidence="1" key="1">
    <citation type="journal article" date="2019" name="bioRxiv">
        <title>The Genome of the Zebra Mussel, Dreissena polymorpha: A Resource for Invasive Species Research.</title>
        <authorList>
            <person name="McCartney M.A."/>
            <person name="Auch B."/>
            <person name="Kono T."/>
            <person name="Mallez S."/>
            <person name="Zhang Y."/>
            <person name="Obille A."/>
            <person name="Becker A."/>
            <person name="Abrahante J.E."/>
            <person name="Garbe J."/>
            <person name="Badalamenti J.P."/>
            <person name="Herman A."/>
            <person name="Mangelson H."/>
            <person name="Liachko I."/>
            <person name="Sullivan S."/>
            <person name="Sone E.D."/>
            <person name="Koren S."/>
            <person name="Silverstein K.A.T."/>
            <person name="Beckman K.B."/>
            <person name="Gohl D.M."/>
        </authorList>
    </citation>
    <scope>NUCLEOTIDE SEQUENCE</scope>
    <source>
        <strain evidence="1">Duluth1</strain>
        <tissue evidence="1">Whole animal</tissue>
    </source>
</reference>
<proteinExistence type="predicted"/>
<comment type="caution">
    <text evidence="1">The sequence shown here is derived from an EMBL/GenBank/DDBJ whole genome shotgun (WGS) entry which is preliminary data.</text>
</comment>
<name>A0A9D4DZB9_DREPO</name>
<accession>A0A9D4DZB9</accession>
<gene>
    <name evidence="1" type="ORF">DPMN_171656</name>
</gene>
<sequence>MQSGDGSNGISELPFAFCVKFLRQESYCTPVILLFEMNRNITEEEVPERDYTEKIWMDGAEIDSRPFLHFLQNLTYRGLGESDNQLHAIGVLESYTFDMTTIINLYHPETSFNLVGHCN</sequence>
<dbReference type="Proteomes" id="UP000828390">
    <property type="component" value="Unassembled WGS sequence"/>
</dbReference>
<dbReference type="EMBL" id="JAIWYP010000009">
    <property type="protein sequence ID" value="KAH3770371.1"/>
    <property type="molecule type" value="Genomic_DNA"/>
</dbReference>